<proteinExistence type="predicted"/>
<feature type="region of interest" description="Disordered" evidence="1">
    <location>
        <begin position="237"/>
        <end position="256"/>
    </location>
</feature>
<comment type="caution">
    <text evidence="4">The sequence shown here is derived from an EMBL/GenBank/DDBJ whole genome shotgun (WGS) entry which is preliminary data.</text>
</comment>
<reference evidence="4 5" key="1">
    <citation type="journal article" date="2020" name="Arch. Microbiol.">
        <title>Bradyrhizobium uaiense sp. nov., a new highly efficient cowpea symbiont.</title>
        <authorList>
            <person name="Cabral Michel D."/>
            <person name="Azarias Guimaraes A."/>
            <person name="Martins da Costa E."/>
            <person name="Soares de Carvalho T."/>
            <person name="Balsanelli E."/>
            <person name="Willems A."/>
            <person name="Maltempi de Souza E."/>
            <person name="de Souza Moreira F.M."/>
        </authorList>
    </citation>
    <scope>NUCLEOTIDE SEQUENCE [LARGE SCALE GENOMIC DNA]</scope>
    <source>
        <strain evidence="4 5">UFLA 03-164</strain>
    </source>
</reference>
<dbReference type="Pfam" id="PF01610">
    <property type="entry name" value="DDE_Tnp_ISL3"/>
    <property type="match status" value="2"/>
</dbReference>
<evidence type="ECO:0000313" key="4">
    <source>
        <dbReference type="EMBL" id="NEV02889.1"/>
    </source>
</evidence>
<dbReference type="PANTHER" id="PTHR33498">
    <property type="entry name" value="TRANSPOSASE FOR INSERTION SEQUENCE ELEMENT IS1557"/>
    <property type="match status" value="1"/>
</dbReference>
<dbReference type="InterPro" id="IPR029261">
    <property type="entry name" value="Transposase_Znf"/>
</dbReference>
<evidence type="ECO:0000313" key="5">
    <source>
        <dbReference type="Proteomes" id="UP000468531"/>
    </source>
</evidence>
<dbReference type="PANTHER" id="PTHR33498:SF1">
    <property type="entry name" value="TRANSPOSASE FOR INSERTION SEQUENCE ELEMENT IS1557"/>
    <property type="match status" value="1"/>
</dbReference>
<dbReference type="Pfam" id="PF14690">
    <property type="entry name" value="Zn_ribbon_ISL3"/>
    <property type="match status" value="1"/>
</dbReference>
<evidence type="ECO:0000256" key="1">
    <source>
        <dbReference type="SAM" id="MobiDB-lite"/>
    </source>
</evidence>
<accession>A0A6P1BX90</accession>
<dbReference type="InterPro" id="IPR002560">
    <property type="entry name" value="Transposase_DDE"/>
</dbReference>
<dbReference type="Pfam" id="PF13384">
    <property type="entry name" value="HTH_23"/>
    <property type="match status" value="1"/>
</dbReference>
<gene>
    <name evidence="4" type="ORF">FNJ47_46350</name>
</gene>
<evidence type="ECO:0000259" key="3">
    <source>
        <dbReference type="Pfam" id="PF14690"/>
    </source>
</evidence>
<dbReference type="InterPro" id="IPR047951">
    <property type="entry name" value="Transpos_ISL3"/>
</dbReference>
<dbReference type="AlphaFoldDB" id="A0A6P1BX90"/>
<name>A0A6P1BX90_9BRAD</name>
<sequence>MVARPKSAVSLCPCCGCQTGRVHSHYVRRLADLPWQGRVVEIRLHARRFRCANPQCPRRIFTERLPSTVRPKARRTTRLGESQLSIGFAVGGEPGSRLSRKLAMPVSGDTLLRMIHSAPLPDFVAPTVVGIDDWAWRRGQRYGTIICDLERNCVLDLLPDRNADSVASWLKRWPGIKVVARDRAGLYADGTRRGAPDAVQVADRWHLLNSLGEALRHAVGRHRHNVAAAVQIMASAQRAKTGSSAPPPGLAQLRAERKAARRERWDEICHLREQGCPTSRIAQLLGVDRRTVQRWLTTGGEPEHSRPHRPSHLLSPFVAWLEARWASGCQVGQQLWRELQKQGYTGSRVTVARWAADRRAHAEAAEAAGAAQLRLTWKAPSRRRCAWYLSQDPDQIDAEARPFLGHLFAQAPELATAADLAKRFVSLLNGSDIAQLDEWITQAGNSELKSFANGIARDIDAVRAAITTSWTTSPVEGQISKIKAIKRQMYGRASYPLLRRRVLLAA</sequence>
<keyword evidence="5" id="KW-1185">Reference proteome</keyword>
<dbReference type="NCBIfam" id="NF033550">
    <property type="entry name" value="transpos_ISL3"/>
    <property type="match status" value="1"/>
</dbReference>
<dbReference type="SUPFAM" id="SSF46689">
    <property type="entry name" value="Homeodomain-like"/>
    <property type="match status" value="1"/>
</dbReference>
<dbReference type="InterPro" id="IPR009057">
    <property type="entry name" value="Homeodomain-like_sf"/>
</dbReference>
<feature type="domain" description="Transposase IS204/IS1001/IS1096/IS1165 DDE" evidence="2">
    <location>
        <begin position="381"/>
        <end position="500"/>
    </location>
</feature>
<organism evidence="4 5">
    <name type="scientific">Bradyrhizobium uaiense</name>
    <dbReference type="NCBI Taxonomy" id="2594946"/>
    <lineage>
        <taxon>Bacteria</taxon>
        <taxon>Pseudomonadati</taxon>
        <taxon>Pseudomonadota</taxon>
        <taxon>Alphaproteobacteria</taxon>
        <taxon>Hyphomicrobiales</taxon>
        <taxon>Nitrobacteraceae</taxon>
        <taxon>Bradyrhizobium</taxon>
    </lineage>
</organism>
<feature type="domain" description="Transposase IS204/IS1001/IS1096/IS1165 zinc-finger" evidence="3">
    <location>
        <begin position="11"/>
        <end position="53"/>
    </location>
</feature>
<feature type="domain" description="Transposase IS204/IS1001/IS1096/IS1165 DDE" evidence="2">
    <location>
        <begin position="129"/>
        <end position="225"/>
    </location>
</feature>
<dbReference type="EMBL" id="VKHP01000480">
    <property type="protein sequence ID" value="NEV02889.1"/>
    <property type="molecule type" value="Genomic_DNA"/>
</dbReference>
<protein>
    <submittedName>
        <fullName evidence="4">ISL3 family transposase</fullName>
    </submittedName>
</protein>
<dbReference type="Proteomes" id="UP000468531">
    <property type="component" value="Unassembled WGS sequence"/>
</dbReference>
<evidence type="ECO:0000259" key="2">
    <source>
        <dbReference type="Pfam" id="PF01610"/>
    </source>
</evidence>